<organism evidence="2 3">
    <name type="scientific">Rhizopus microsporus</name>
    <dbReference type="NCBI Taxonomy" id="58291"/>
    <lineage>
        <taxon>Eukaryota</taxon>
        <taxon>Fungi</taxon>
        <taxon>Fungi incertae sedis</taxon>
        <taxon>Mucoromycota</taxon>
        <taxon>Mucoromycotina</taxon>
        <taxon>Mucoromycetes</taxon>
        <taxon>Mucorales</taxon>
        <taxon>Mucorineae</taxon>
        <taxon>Rhizopodaceae</taxon>
        <taxon>Rhizopus</taxon>
    </lineage>
</organism>
<evidence type="ECO:0000256" key="1">
    <source>
        <dbReference type="SAM" id="MobiDB-lite"/>
    </source>
</evidence>
<feature type="region of interest" description="Disordered" evidence="1">
    <location>
        <begin position="69"/>
        <end position="98"/>
    </location>
</feature>
<evidence type="ECO:0000313" key="2">
    <source>
        <dbReference type="EMBL" id="ORE20282.1"/>
    </source>
</evidence>
<gene>
    <name evidence="2" type="ORF">BCV71DRAFT_86464</name>
</gene>
<accession>A0A1X0S7N3</accession>
<dbReference type="VEuPathDB" id="FungiDB:BCV72DRAFT_305058"/>
<sequence>MINGSSSNHHQRYPSSSAPITSSLDSHDIFSSLLEYPPSVIPPSSNNNSIHNVENDPISLSLARQSMEERAGYYRNPSRNPVPYYNHSSHSSSSSNNCLVIREEEEDEDLKVIQRWSQSSYHVW</sequence>
<dbReference type="AlphaFoldDB" id="A0A1X0S7N3"/>
<dbReference type="EMBL" id="KV921296">
    <property type="protein sequence ID" value="ORE20282.1"/>
    <property type="molecule type" value="Genomic_DNA"/>
</dbReference>
<reference evidence="2 3" key="1">
    <citation type="journal article" date="2016" name="Proc. Natl. Acad. Sci. U.S.A.">
        <title>Lipid metabolic changes in an early divergent fungus govern the establishment of a mutualistic symbiosis with endobacteria.</title>
        <authorList>
            <person name="Lastovetsky O.A."/>
            <person name="Gaspar M.L."/>
            <person name="Mondo S.J."/>
            <person name="LaButti K.M."/>
            <person name="Sandor L."/>
            <person name="Grigoriev I.V."/>
            <person name="Henry S.A."/>
            <person name="Pawlowska T.E."/>
        </authorList>
    </citation>
    <scope>NUCLEOTIDE SEQUENCE [LARGE SCALE GENOMIC DNA]</scope>
    <source>
        <strain evidence="2 3">ATCC 11559</strain>
    </source>
</reference>
<dbReference type="OMA" id="YYNHSSH"/>
<proteinExistence type="predicted"/>
<feature type="region of interest" description="Disordered" evidence="1">
    <location>
        <begin position="1"/>
        <end position="22"/>
    </location>
</feature>
<protein>
    <submittedName>
        <fullName evidence="2">Uncharacterized protein</fullName>
    </submittedName>
</protein>
<evidence type="ECO:0000313" key="3">
    <source>
        <dbReference type="Proteomes" id="UP000242381"/>
    </source>
</evidence>
<feature type="compositionally biased region" description="Low complexity" evidence="1">
    <location>
        <begin position="86"/>
        <end position="97"/>
    </location>
</feature>
<dbReference type="Proteomes" id="UP000242381">
    <property type="component" value="Unassembled WGS sequence"/>
</dbReference>
<name>A0A1X0S7N3_RHIZD</name>